<dbReference type="InterPro" id="IPR045269">
    <property type="entry name" value="Atg1-like"/>
</dbReference>
<dbReference type="InterPro" id="IPR000719">
    <property type="entry name" value="Prot_kinase_dom"/>
</dbReference>
<dbReference type="RefSeq" id="WP_105351343.1">
    <property type="nucleotide sequence ID" value="NZ_PUIB01000004.1"/>
</dbReference>
<organism evidence="10 11">
    <name type="scientific">Blastopirellula marina</name>
    <dbReference type="NCBI Taxonomy" id="124"/>
    <lineage>
        <taxon>Bacteria</taxon>
        <taxon>Pseudomonadati</taxon>
        <taxon>Planctomycetota</taxon>
        <taxon>Planctomycetia</taxon>
        <taxon>Pirellulales</taxon>
        <taxon>Pirellulaceae</taxon>
        <taxon>Blastopirellula</taxon>
    </lineage>
</organism>
<dbReference type="Pfam" id="PF00069">
    <property type="entry name" value="Pkinase"/>
    <property type="match status" value="1"/>
</dbReference>
<dbReference type="GO" id="GO:0005737">
    <property type="term" value="C:cytoplasm"/>
    <property type="evidence" value="ECO:0007669"/>
    <property type="project" value="TreeGrafter"/>
</dbReference>
<dbReference type="PROSITE" id="PS50011">
    <property type="entry name" value="PROTEIN_KINASE_DOM"/>
    <property type="match status" value="1"/>
</dbReference>
<feature type="domain" description="Protein kinase" evidence="9">
    <location>
        <begin position="96"/>
        <end position="353"/>
    </location>
</feature>
<dbReference type="OrthoDB" id="6111975at2"/>
<dbReference type="InterPro" id="IPR008271">
    <property type="entry name" value="Ser/Thr_kinase_AS"/>
</dbReference>
<keyword evidence="3" id="KW-0808">Transferase</keyword>
<dbReference type="SUPFAM" id="SSF56112">
    <property type="entry name" value="Protein kinase-like (PK-like)"/>
    <property type="match status" value="1"/>
</dbReference>
<dbReference type="EC" id="2.7.11.1" evidence="1"/>
<dbReference type="Gene3D" id="3.30.200.20">
    <property type="entry name" value="Phosphorylase Kinase, domain 1"/>
    <property type="match status" value="1"/>
</dbReference>
<dbReference type="InterPro" id="IPR011009">
    <property type="entry name" value="Kinase-like_dom_sf"/>
</dbReference>
<dbReference type="PROSITE" id="PS00108">
    <property type="entry name" value="PROTEIN_KINASE_ST"/>
    <property type="match status" value="1"/>
</dbReference>
<evidence type="ECO:0000313" key="10">
    <source>
        <dbReference type="EMBL" id="PQO41943.1"/>
    </source>
</evidence>
<feature type="compositionally biased region" description="Low complexity" evidence="8">
    <location>
        <begin position="452"/>
        <end position="463"/>
    </location>
</feature>
<keyword evidence="2" id="KW-0723">Serine/threonine-protein kinase</keyword>
<evidence type="ECO:0000259" key="9">
    <source>
        <dbReference type="PROSITE" id="PS50011"/>
    </source>
</evidence>
<dbReference type="InterPro" id="IPR017441">
    <property type="entry name" value="Protein_kinase_ATP_BS"/>
</dbReference>
<name>A0A2S8GBZ1_9BACT</name>
<reference evidence="10 11" key="1">
    <citation type="submission" date="2018-02" db="EMBL/GenBank/DDBJ databases">
        <title>Comparative genomes isolates from brazilian mangrove.</title>
        <authorList>
            <person name="Araujo J.E."/>
            <person name="Taketani R.G."/>
            <person name="Silva M.C.P."/>
            <person name="Loureco M.V."/>
            <person name="Andreote F.D."/>
        </authorList>
    </citation>
    <scope>NUCLEOTIDE SEQUENCE [LARGE SCALE GENOMIC DNA]</scope>
    <source>
        <strain evidence="10 11">NAP PRIS-MGV</strain>
    </source>
</reference>
<evidence type="ECO:0000256" key="5">
    <source>
        <dbReference type="ARBA" id="ARBA00022777"/>
    </source>
</evidence>
<keyword evidence="6 7" id="KW-0067">ATP-binding</keyword>
<accession>A0A2S8GBZ1</accession>
<dbReference type="FunFam" id="1.10.510.10:FF:000021">
    <property type="entry name" value="Serine/threonine protein kinase"/>
    <property type="match status" value="1"/>
</dbReference>
<gene>
    <name evidence="10" type="ORF">C5Y98_02600</name>
</gene>
<comment type="caution">
    <text evidence="10">The sequence shown here is derived from an EMBL/GenBank/DDBJ whole genome shotgun (WGS) entry which is preliminary data.</text>
</comment>
<evidence type="ECO:0000256" key="2">
    <source>
        <dbReference type="ARBA" id="ARBA00022527"/>
    </source>
</evidence>
<dbReference type="AlphaFoldDB" id="A0A2S8GBZ1"/>
<protein>
    <recommendedName>
        <fullName evidence="1">non-specific serine/threonine protein kinase</fullName>
        <ecNumber evidence="1">2.7.11.1</ecNumber>
    </recommendedName>
</protein>
<evidence type="ECO:0000256" key="3">
    <source>
        <dbReference type="ARBA" id="ARBA00022679"/>
    </source>
</evidence>
<proteinExistence type="predicted"/>
<dbReference type="SMART" id="SM00220">
    <property type="entry name" value="S_TKc"/>
    <property type="match status" value="1"/>
</dbReference>
<evidence type="ECO:0000256" key="1">
    <source>
        <dbReference type="ARBA" id="ARBA00012513"/>
    </source>
</evidence>
<keyword evidence="4 7" id="KW-0547">Nucleotide-binding</keyword>
<evidence type="ECO:0000256" key="8">
    <source>
        <dbReference type="SAM" id="MobiDB-lite"/>
    </source>
</evidence>
<sequence>MNELTLFSEALEITNPSERALYLHHACAGNPTLRVQLDRLIAEHERSGQFLDVPALEQIAAGSPPGRPPISDPGNTELRFLEPTTETWSLGRLKHYEIEAVIGRGGGGVVLKAFDTQLQRVVAIKAINTNQSGETPADKYFLREARATAAIRHENVVGIHAVEEHPFPFLVMEFIDGESLQQKLDRTGKLPVDEIMQIGLQIANGLEAAHQKGLVHRDIKPANILLENGTPHLKVTDFGLAGTSDDLGVTKSGYIAGTPLYMSPEQAQGQKLDHRSDLFSLGSVLYYLGTGRPPFQDSNPWTIMKRVIDHEPDSLQTIAPELPPWLTALIGKLLAKHPDERIQSAGEVGQIFSDQWKQFEQARIAGQADGVPHAHRPFAIAKASRWLTIAGGILLLAILGLTQTSNWSPIRSIAGPYLFPAAEQSAERPVSQASIDRDAKEVPSGDNDDQPSEPSQQSVEPPSNLAESAVVAEEVSLTLDDEPPAEPVDLLPQGSTWLGKRTYLRGAYEGITVHYELHIEKREGNRFKGHVFDNGRGRNYAKVEGTIDGDSFTWKEFSRGNVFTMEGHIANDKLTFQFQGKYHIEGPTEGEGSLSFVR</sequence>
<evidence type="ECO:0000256" key="4">
    <source>
        <dbReference type="ARBA" id="ARBA00022741"/>
    </source>
</evidence>
<dbReference type="PANTHER" id="PTHR24348">
    <property type="entry name" value="SERINE/THREONINE-PROTEIN KINASE UNC-51-RELATED"/>
    <property type="match status" value="1"/>
</dbReference>
<keyword evidence="5" id="KW-0418">Kinase</keyword>
<dbReference type="GO" id="GO:0004674">
    <property type="term" value="F:protein serine/threonine kinase activity"/>
    <property type="evidence" value="ECO:0007669"/>
    <property type="project" value="UniProtKB-KW"/>
</dbReference>
<dbReference type="Gene3D" id="1.10.510.10">
    <property type="entry name" value="Transferase(Phosphotransferase) domain 1"/>
    <property type="match status" value="1"/>
</dbReference>
<dbReference type="CDD" id="cd14014">
    <property type="entry name" value="STKc_PknB_like"/>
    <property type="match status" value="1"/>
</dbReference>
<evidence type="ECO:0000313" key="11">
    <source>
        <dbReference type="Proteomes" id="UP000239388"/>
    </source>
</evidence>
<dbReference type="PROSITE" id="PS00107">
    <property type="entry name" value="PROTEIN_KINASE_ATP"/>
    <property type="match status" value="1"/>
</dbReference>
<dbReference type="Proteomes" id="UP000239388">
    <property type="component" value="Unassembled WGS sequence"/>
</dbReference>
<evidence type="ECO:0000256" key="6">
    <source>
        <dbReference type="ARBA" id="ARBA00022840"/>
    </source>
</evidence>
<feature type="binding site" evidence="7">
    <location>
        <position position="125"/>
    </location>
    <ligand>
        <name>ATP</name>
        <dbReference type="ChEBI" id="CHEBI:30616"/>
    </ligand>
</feature>
<evidence type="ECO:0000256" key="7">
    <source>
        <dbReference type="PROSITE-ProRule" id="PRU10141"/>
    </source>
</evidence>
<feature type="region of interest" description="Disordered" evidence="8">
    <location>
        <begin position="428"/>
        <end position="467"/>
    </location>
</feature>
<dbReference type="GO" id="GO:0005524">
    <property type="term" value="F:ATP binding"/>
    <property type="evidence" value="ECO:0007669"/>
    <property type="project" value="UniProtKB-UniRule"/>
</dbReference>
<dbReference type="EMBL" id="PUIB01000004">
    <property type="protein sequence ID" value="PQO41943.1"/>
    <property type="molecule type" value="Genomic_DNA"/>
</dbReference>